<keyword evidence="3" id="KW-1003">Cell membrane</keyword>
<dbReference type="Gene3D" id="1.10.3720.10">
    <property type="entry name" value="MetI-like"/>
    <property type="match status" value="1"/>
</dbReference>
<evidence type="ECO:0000259" key="8">
    <source>
        <dbReference type="PROSITE" id="PS50928"/>
    </source>
</evidence>
<dbReference type="CDD" id="cd06261">
    <property type="entry name" value="TM_PBP2"/>
    <property type="match status" value="1"/>
</dbReference>
<name>A0ABT9Z8H1_9BACI</name>
<dbReference type="EMBL" id="JAUSTZ010000024">
    <property type="protein sequence ID" value="MDQ0228553.1"/>
    <property type="molecule type" value="Genomic_DNA"/>
</dbReference>
<evidence type="ECO:0000256" key="4">
    <source>
        <dbReference type="ARBA" id="ARBA00022692"/>
    </source>
</evidence>
<reference evidence="9 10" key="1">
    <citation type="submission" date="2023-07" db="EMBL/GenBank/DDBJ databases">
        <title>Genomic Encyclopedia of Type Strains, Phase IV (KMG-IV): sequencing the most valuable type-strain genomes for metagenomic binning, comparative biology and taxonomic classification.</title>
        <authorList>
            <person name="Goeker M."/>
        </authorList>
    </citation>
    <scope>NUCLEOTIDE SEQUENCE [LARGE SCALE GENOMIC DNA]</scope>
    <source>
        <strain evidence="9 10">DSM 17723</strain>
    </source>
</reference>
<feature type="domain" description="ABC transmembrane type-1" evidence="8">
    <location>
        <begin position="80"/>
        <end position="284"/>
    </location>
</feature>
<dbReference type="PANTHER" id="PTHR43744:SF9">
    <property type="entry name" value="POLYGALACTURONAN_RHAMNOGALACTURONAN TRANSPORT SYSTEM PERMEASE PROTEIN YTCP"/>
    <property type="match status" value="1"/>
</dbReference>
<dbReference type="PROSITE" id="PS50928">
    <property type="entry name" value="ABC_TM1"/>
    <property type="match status" value="1"/>
</dbReference>
<feature type="transmembrane region" description="Helical" evidence="7">
    <location>
        <begin position="146"/>
        <end position="167"/>
    </location>
</feature>
<comment type="similarity">
    <text evidence="7">Belongs to the binding-protein-dependent transport system permease family.</text>
</comment>
<dbReference type="InterPro" id="IPR000515">
    <property type="entry name" value="MetI-like"/>
</dbReference>
<keyword evidence="10" id="KW-1185">Reference proteome</keyword>
<evidence type="ECO:0000256" key="5">
    <source>
        <dbReference type="ARBA" id="ARBA00022989"/>
    </source>
</evidence>
<accession>A0ABT9Z8H1</accession>
<feature type="transmembrane region" description="Helical" evidence="7">
    <location>
        <begin position="80"/>
        <end position="103"/>
    </location>
</feature>
<comment type="subcellular location">
    <subcellularLocation>
        <location evidence="1 7">Cell membrane</location>
        <topology evidence="1 7">Multi-pass membrane protein</topology>
    </subcellularLocation>
</comment>
<evidence type="ECO:0000313" key="10">
    <source>
        <dbReference type="Proteomes" id="UP001232245"/>
    </source>
</evidence>
<sequence length="299" mass="33815">MFNLFKRNRRTTSEYIFDNLNVLIMLFICFITLYPIWYVLVNSLNEGLDAMKGGIYWWPRDFTFDNYKAVFANEGIVTSYGVTIAKTVIGTVAHVFFTAMVAYALSRKDLRGRKLYMFIGIVTMFFSGGLIPQFLLYRELGLLDSFFVYIIPALFSFFDLIIFVSFFRALPTSLEEAAKIDGASDIKIFLKVVIPLSMPVIATIALFHGVYQWNDYFAGVIFVNNPDLQPIQTYLYKIIAESSSNQMITNAPGGVASKTVTSQSIKLATMVVTTLPIVIVYPFLQKYFVKGMLIGSIKG</sequence>
<evidence type="ECO:0000256" key="3">
    <source>
        <dbReference type="ARBA" id="ARBA00022475"/>
    </source>
</evidence>
<feature type="transmembrane region" description="Helical" evidence="7">
    <location>
        <begin position="265"/>
        <end position="284"/>
    </location>
</feature>
<comment type="caution">
    <text evidence="9">The sequence shown here is derived from an EMBL/GenBank/DDBJ whole genome shotgun (WGS) entry which is preliminary data.</text>
</comment>
<dbReference type="Proteomes" id="UP001232245">
    <property type="component" value="Unassembled WGS sequence"/>
</dbReference>
<keyword evidence="4 7" id="KW-0812">Transmembrane</keyword>
<feature type="transmembrane region" description="Helical" evidence="7">
    <location>
        <begin position="115"/>
        <end position="134"/>
    </location>
</feature>
<evidence type="ECO:0000313" key="9">
    <source>
        <dbReference type="EMBL" id="MDQ0228553.1"/>
    </source>
</evidence>
<dbReference type="Pfam" id="PF00528">
    <property type="entry name" value="BPD_transp_1"/>
    <property type="match status" value="1"/>
</dbReference>
<feature type="transmembrane region" description="Helical" evidence="7">
    <location>
        <begin position="188"/>
        <end position="211"/>
    </location>
</feature>
<organism evidence="9 10">
    <name type="scientific">Metabacillus niabensis</name>
    <dbReference type="NCBI Taxonomy" id="324854"/>
    <lineage>
        <taxon>Bacteria</taxon>
        <taxon>Bacillati</taxon>
        <taxon>Bacillota</taxon>
        <taxon>Bacilli</taxon>
        <taxon>Bacillales</taxon>
        <taxon>Bacillaceae</taxon>
        <taxon>Metabacillus</taxon>
    </lineage>
</organism>
<evidence type="ECO:0000256" key="6">
    <source>
        <dbReference type="ARBA" id="ARBA00023136"/>
    </source>
</evidence>
<evidence type="ECO:0000256" key="7">
    <source>
        <dbReference type="RuleBase" id="RU363032"/>
    </source>
</evidence>
<dbReference type="RefSeq" id="WP_174879234.1">
    <property type="nucleotide sequence ID" value="NZ_CADEPK010000011.1"/>
</dbReference>
<keyword evidence="5 7" id="KW-1133">Transmembrane helix</keyword>
<proteinExistence type="inferred from homology"/>
<dbReference type="InterPro" id="IPR035906">
    <property type="entry name" value="MetI-like_sf"/>
</dbReference>
<keyword evidence="2 7" id="KW-0813">Transport</keyword>
<keyword evidence="6 7" id="KW-0472">Membrane</keyword>
<feature type="transmembrane region" description="Helical" evidence="7">
    <location>
        <begin position="20"/>
        <end position="40"/>
    </location>
</feature>
<evidence type="ECO:0000256" key="2">
    <source>
        <dbReference type="ARBA" id="ARBA00022448"/>
    </source>
</evidence>
<protein>
    <submittedName>
        <fullName evidence="9">Aldouronate transport system permease protein</fullName>
    </submittedName>
</protein>
<gene>
    <name evidence="9" type="ORF">J2S02_004938</name>
</gene>
<evidence type="ECO:0000256" key="1">
    <source>
        <dbReference type="ARBA" id="ARBA00004651"/>
    </source>
</evidence>
<dbReference type="SUPFAM" id="SSF161098">
    <property type="entry name" value="MetI-like"/>
    <property type="match status" value="1"/>
</dbReference>
<dbReference type="PANTHER" id="PTHR43744">
    <property type="entry name" value="ABC TRANSPORTER PERMEASE PROTEIN MG189-RELATED-RELATED"/>
    <property type="match status" value="1"/>
</dbReference>